<dbReference type="InterPro" id="IPR003482">
    <property type="entry name" value="Whib"/>
</dbReference>
<dbReference type="Pfam" id="PF02467">
    <property type="entry name" value="Whib"/>
    <property type="match status" value="1"/>
</dbReference>
<protein>
    <submittedName>
        <fullName evidence="16">WhiB-like iron-sulfur binding domain containing protein</fullName>
    </submittedName>
</protein>
<keyword evidence="7" id="KW-0805">Transcription regulation</keyword>
<dbReference type="GO" id="GO:0047134">
    <property type="term" value="F:protein-disulfide reductase [NAD(P)H] activity"/>
    <property type="evidence" value="ECO:0007669"/>
    <property type="project" value="TreeGrafter"/>
</dbReference>
<proteinExistence type="inferred from homology"/>
<keyword evidence="10" id="KW-0804">Transcription</keyword>
<feature type="domain" description="4Fe-4S Wbl-type" evidence="11">
    <location>
        <begin position="17"/>
        <end position="80"/>
    </location>
</feature>
<evidence type="ECO:0000256" key="9">
    <source>
        <dbReference type="ARBA" id="ARBA00023157"/>
    </source>
</evidence>
<evidence type="ECO:0000313" key="14">
    <source>
        <dbReference type="EMBL" id="CAB4160372.1"/>
    </source>
</evidence>
<evidence type="ECO:0000259" key="11">
    <source>
        <dbReference type="PROSITE" id="PS51674"/>
    </source>
</evidence>
<name>A0A6J5PMJ4_9CAUD</name>
<sequence length="123" mass="14114">MIDASNIENFFDTEKANCRGKNIVMFYPNYSPTDRLGRENAANAIQICSECEVLEGCLDYALHYEPLGFWGGKTEVEREVLRRVRGIKLPPERQPSDSIRRSSRRGFINSQVRKSLSSIKNEQ</sequence>
<dbReference type="EMBL" id="LR796762">
    <property type="protein sequence ID" value="CAB4164763.1"/>
    <property type="molecule type" value="Genomic_DNA"/>
</dbReference>
<dbReference type="EMBL" id="LR797305">
    <property type="protein sequence ID" value="CAB4200770.1"/>
    <property type="molecule type" value="Genomic_DNA"/>
</dbReference>
<dbReference type="EMBL" id="LR797395">
    <property type="protein sequence ID" value="CAB4213212.1"/>
    <property type="molecule type" value="Genomic_DNA"/>
</dbReference>
<evidence type="ECO:0000256" key="5">
    <source>
        <dbReference type="ARBA" id="ARBA00023004"/>
    </source>
</evidence>
<evidence type="ECO:0000256" key="7">
    <source>
        <dbReference type="ARBA" id="ARBA00023015"/>
    </source>
</evidence>
<keyword evidence="5" id="KW-0408">Iron</keyword>
<dbReference type="GO" id="GO:0046872">
    <property type="term" value="F:metal ion binding"/>
    <property type="evidence" value="ECO:0007669"/>
    <property type="project" value="UniProtKB-KW"/>
</dbReference>
<reference evidence="16" key="1">
    <citation type="submission" date="2020-05" db="EMBL/GenBank/DDBJ databases">
        <authorList>
            <person name="Chiriac C."/>
            <person name="Salcher M."/>
            <person name="Ghai R."/>
            <person name="Kavagutti S V."/>
        </authorList>
    </citation>
    <scope>NUCLEOTIDE SEQUENCE</scope>
</reference>
<keyword evidence="6" id="KW-0411">Iron-sulfur</keyword>
<evidence type="ECO:0000313" key="18">
    <source>
        <dbReference type="EMBL" id="CAB4191769.1"/>
    </source>
</evidence>
<dbReference type="EMBL" id="LR796443">
    <property type="protein sequence ID" value="CAB4145060.1"/>
    <property type="molecule type" value="Genomic_DNA"/>
</dbReference>
<evidence type="ECO:0000313" key="21">
    <source>
        <dbReference type="EMBL" id="CAB4217990.1"/>
    </source>
</evidence>
<gene>
    <name evidence="17" type="ORF">UFOVP1002_62</name>
    <name evidence="18" type="ORF">UFOVP1217_133</name>
    <name evidence="19" type="ORF">UFOVP1343_117</name>
    <name evidence="20" type="ORF">UFOVP1438_166</name>
    <name evidence="23" type="ORF">UFOVP1541_19</name>
    <name evidence="21" type="ORF">UFOVP1592_162</name>
    <name evidence="12" type="ORF">UFOVP465_23</name>
    <name evidence="13" type="ORF">UFOVP666_69</name>
    <name evidence="14" type="ORF">UFOVP727_146</name>
    <name evidence="22" type="ORF">UFOVP741_149</name>
    <name evidence="15" type="ORF">UFOVP819_97</name>
    <name evidence="16" type="ORF">UFOVP926_175</name>
</gene>
<evidence type="ECO:0000313" key="17">
    <source>
        <dbReference type="EMBL" id="CAB4178311.1"/>
    </source>
</evidence>
<accession>A0A6J5PMJ4</accession>
<dbReference type="PROSITE" id="PS51674">
    <property type="entry name" value="4FE4S_WBL"/>
    <property type="match status" value="1"/>
</dbReference>
<evidence type="ECO:0000256" key="4">
    <source>
        <dbReference type="ARBA" id="ARBA00022723"/>
    </source>
</evidence>
<evidence type="ECO:0000313" key="12">
    <source>
        <dbReference type="EMBL" id="CAB4145060.1"/>
    </source>
</evidence>
<comment type="similarity">
    <text evidence="2">Belongs to the WhiB family.</text>
</comment>
<evidence type="ECO:0000256" key="1">
    <source>
        <dbReference type="ARBA" id="ARBA00001966"/>
    </source>
</evidence>
<evidence type="ECO:0000313" key="16">
    <source>
        <dbReference type="EMBL" id="CAB4172332.1"/>
    </source>
</evidence>
<dbReference type="EMBL" id="LR797452">
    <property type="protein sequence ID" value="CAB4217990.1"/>
    <property type="molecule type" value="Genomic_DNA"/>
</dbReference>
<keyword evidence="3" id="KW-0004">4Fe-4S</keyword>
<dbReference type="PANTHER" id="PTHR38839">
    <property type="entry name" value="TRANSCRIPTIONAL REGULATOR WHID-RELATED"/>
    <property type="match status" value="1"/>
</dbReference>
<organism evidence="16">
    <name type="scientific">uncultured Caudovirales phage</name>
    <dbReference type="NCBI Taxonomy" id="2100421"/>
    <lineage>
        <taxon>Viruses</taxon>
        <taxon>Duplodnaviria</taxon>
        <taxon>Heunggongvirae</taxon>
        <taxon>Uroviricota</taxon>
        <taxon>Caudoviricetes</taxon>
        <taxon>Peduoviridae</taxon>
        <taxon>Maltschvirus</taxon>
        <taxon>Maltschvirus maltsch</taxon>
    </lineage>
</organism>
<evidence type="ECO:0000313" key="19">
    <source>
        <dbReference type="EMBL" id="CAB4200770.1"/>
    </source>
</evidence>
<dbReference type="EMBL" id="LR798395">
    <property type="protein sequence ID" value="CAB5228686.1"/>
    <property type="molecule type" value="Genomic_DNA"/>
</dbReference>
<evidence type="ECO:0000313" key="13">
    <source>
        <dbReference type="EMBL" id="CAB4156488.1"/>
    </source>
</evidence>
<dbReference type="EMBL" id="LR796644">
    <property type="protein sequence ID" value="CAB4156488.1"/>
    <property type="molecule type" value="Genomic_DNA"/>
</dbReference>
<dbReference type="EMBL" id="LR796878">
    <property type="protein sequence ID" value="CAB4172332.1"/>
    <property type="molecule type" value="Genomic_DNA"/>
</dbReference>
<dbReference type="EMBL" id="LR796961">
    <property type="protein sequence ID" value="CAB4178311.1"/>
    <property type="molecule type" value="Genomic_DNA"/>
</dbReference>
<dbReference type="GO" id="GO:0051539">
    <property type="term" value="F:4 iron, 4 sulfur cluster binding"/>
    <property type="evidence" value="ECO:0007669"/>
    <property type="project" value="UniProtKB-KW"/>
</dbReference>
<evidence type="ECO:0000313" key="15">
    <source>
        <dbReference type="EMBL" id="CAB4164763.1"/>
    </source>
</evidence>
<evidence type="ECO:0000256" key="3">
    <source>
        <dbReference type="ARBA" id="ARBA00022485"/>
    </source>
</evidence>
<dbReference type="EMBL" id="LR798341">
    <property type="protein sequence ID" value="CAB5225224.1"/>
    <property type="molecule type" value="Genomic_DNA"/>
</dbReference>
<dbReference type="EMBL" id="LR797177">
    <property type="protein sequence ID" value="CAB4191769.1"/>
    <property type="molecule type" value="Genomic_DNA"/>
</dbReference>
<evidence type="ECO:0000256" key="10">
    <source>
        <dbReference type="ARBA" id="ARBA00023163"/>
    </source>
</evidence>
<evidence type="ECO:0000313" key="23">
    <source>
        <dbReference type="EMBL" id="CAB5228686.1"/>
    </source>
</evidence>
<dbReference type="InterPro" id="IPR034768">
    <property type="entry name" value="4FE4S_WBL"/>
</dbReference>
<keyword evidence="8" id="KW-0238">DNA-binding</keyword>
<evidence type="ECO:0000313" key="20">
    <source>
        <dbReference type="EMBL" id="CAB4213212.1"/>
    </source>
</evidence>
<evidence type="ECO:0000256" key="2">
    <source>
        <dbReference type="ARBA" id="ARBA00006597"/>
    </source>
</evidence>
<keyword evidence="9" id="KW-1015">Disulfide bond</keyword>
<comment type="cofactor">
    <cofactor evidence="1">
        <name>[4Fe-4S] cluster</name>
        <dbReference type="ChEBI" id="CHEBI:49883"/>
    </cofactor>
</comment>
<dbReference type="EMBL" id="LR796698">
    <property type="protein sequence ID" value="CAB4160372.1"/>
    <property type="molecule type" value="Genomic_DNA"/>
</dbReference>
<dbReference type="GO" id="GO:0045892">
    <property type="term" value="P:negative regulation of DNA-templated transcription"/>
    <property type="evidence" value="ECO:0007669"/>
    <property type="project" value="TreeGrafter"/>
</dbReference>
<evidence type="ECO:0000256" key="6">
    <source>
        <dbReference type="ARBA" id="ARBA00023014"/>
    </source>
</evidence>
<dbReference type="GO" id="GO:0003677">
    <property type="term" value="F:DNA binding"/>
    <property type="evidence" value="ECO:0007669"/>
    <property type="project" value="UniProtKB-KW"/>
</dbReference>
<evidence type="ECO:0000256" key="8">
    <source>
        <dbReference type="ARBA" id="ARBA00023125"/>
    </source>
</evidence>
<keyword evidence="4" id="KW-0479">Metal-binding</keyword>
<evidence type="ECO:0000313" key="22">
    <source>
        <dbReference type="EMBL" id="CAB5225224.1"/>
    </source>
</evidence>